<keyword evidence="2" id="KW-1185">Reference proteome</keyword>
<accession>A0ABX8TUK6</accession>
<dbReference type="EMBL" id="CP068985">
    <property type="protein sequence ID" value="QYC39048.1"/>
    <property type="molecule type" value="Genomic_DNA"/>
</dbReference>
<sequence>MTVHRDSCPDCGRTYYERGPAKMIEAARTTRGECRADAFLTQLEQSRSRKDVVRLAEILVRFERYALTGSLAVPRELNDLRGGIREIKAGDVRLPFFDVPRSNAGAIRLTSGFLKKSWRTPRRHIDEAIWVRREDLTS</sequence>
<protein>
    <submittedName>
        <fullName evidence="1">Uncharacterized protein</fullName>
    </submittedName>
</protein>
<reference evidence="1 2" key="1">
    <citation type="journal article" date="2021" name="ACS Chem. Biol.">
        <title>Genomic-Led Discovery of a Novel Glycopeptide Antibiotic by Nonomuraea coxensis DSM 45129.</title>
        <authorList>
            <person name="Yushchuk O."/>
            <person name="Vior N.M."/>
            <person name="Andreo-Vidal A."/>
            <person name="Berini F."/>
            <person name="Ruckert C."/>
            <person name="Busche T."/>
            <person name="Binda E."/>
            <person name="Kalinowski J."/>
            <person name="Truman A.W."/>
            <person name="Marinelli F."/>
        </authorList>
    </citation>
    <scope>NUCLEOTIDE SEQUENCE [LARGE SCALE GENOMIC DNA]</scope>
    <source>
        <strain evidence="1 2">DSM 45129</strain>
    </source>
</reference>
<dbReference type="Proteomes" id="UP000824681">
    <property type="component" value="Chromosome"/>
</dbReference>
<evidence type="ECO:0000313" key="2">
    <source>
        <dbReference type="Proteomes" id="UP000824681"/>
    </source>
</evidence>
<name>A0ABX8TUK6_9ACTN</name>
<gene>
    <name evidence="1" type="ORF">Nocox_07110</name>
</gene>
<organism evidence="1 2">
    <name type="scientific">Nonomuraea coxensis DSM 45129</name>
    <dbReference type="NCBI Taxonomy" id="1122611"/>
    <lineage>
        <taxon>Bacteria</taxon>
        <taxon>Bacillati</taxon>
        <taxon>Actinomycetota</taxon>
        <taxon>Actinomycetes</taxon>
        <taxon>Streptosporangiales</taxon>
        <taxon>Streptosporangiaceae</taxon>
        <taxon>Nonomuraea</taxon>
    </lineage>
</organism>
<evidence type="ECO:0000313" key="1">
    <source>
        <dbReference type="EMBL" id="QYC39048.1"/>
    </source>
</evidence>
<proteinExistence type="predicted"/>